<keyword evidence="5" id="KW-0479">Metal-binding</keyword>
<evidence type="ECO:0000259" key="9">
    <source>
        <dbReference type="PROSITE" id="PS51393"/>
    </source>
</evidence>
<evidence type="ECO:0000313" key="11">
    <source>
        <dbReference type="Proteomes" id="UP000053831"/>
    </source>
</evidence>
<comment type="caution">
    <text evidence="10">The sequence shown here is derived from an EMBL/GenBank/DDBJ whole genome shotgun (WGS) entry which is preliminary data.</text>
</comment>
<dbReference type="InterPro" id="IPR000907">
    <property type="entry name" value="LipOase"/>
</dbReference>
<evidence type="ECO:0000313" key="10">
    <source>
        <dbReference type="EMBL" id="KOS19568.1"/>
    </source>
</evidence>
<dbReference type="InterPro" id="IPR013819">
    <property type="entry name" value="LipOase_C"/>
</dbReference>
<dbReference type="Pfam" id="PF00305">
    <property type="entry name" value="Lipoxygenase"/>
    <property type="match status" value="1"/>
</dbReference>
<name>A0A0M8MVR5_ESCWE</name>
<dbReference type="Gene3D" id="1.20.245.10">
    <property type="entry name" value="Lipoxygenase-1, Domain 5"/>
    <property type="match status" value="1"/>
</dbReference>
<evidence type="ECO:0000256" key="1">
    <source>
        <dbReference type="ARBA" id="ARBA00000366"/>
    </source>
</evidence>
<dbReference type="EC" id="1.13.11.45" evidence="3"/>
<dbReference type="Gene3D" id="3.10.450.60">
    <property type="match status" value="1"/>
</dbReference>
<dbReference type="AlphaFoldDB" id="A0A0M8MVR5"/>
<keyword evidence="11" id="KW-1185">Reference proteome</keyword>
<comment type="catalytic activity">
    <reaction evidence="1">
        <text>(9Z,12Z)-octadecadienoate + O2 = (11S)-hydroperoxy-(9Z,12Z)-octadecadienoate</text>
        <dbReference type="Rhea" id="RHEA:18993"/>
        <dbReference type="ChEBI" id="CHEBI:15379"/>
        <dbReference type="ChEBI" id="CHEBI:30245"/>
        <dbReference type="ChEBI" id="CHEBI:57467"/>
        <dbReference type="EC" id="1.13.11.45"/>
    </reaction>
</comment>
<proteinExistence type="predicted"/>
<dbReference type="PROSITE" id="PS51393">
    <property type="entry name" value="LIPOXYGENASE_3"/>
    <property type="match status" value="1"/>
</dbReference>
<dbReference type="GO" id="GO:0050584">
    <property type="term" value="F:linoleate 11-lipoxygenase activity"/>
    <property type="evidence" value="ECO:0007669"/>
    <property type="project" value="UniProtKB-EC"/>
</dbReference>
<comment type="cofactor">
    <cofactor evidence="2">
        <name>Mn(2+)</name>
        <dbReference type="ChEBI" id="CHEBI:29035"/>
    </cofactor>
</comment>
<dbReference type="GO" id="GO:0034440">
    <property type="term" value="P:lipid oxidation"/>
    <property type="evidence" value="ECO:0007669"/>
    <property type="project" value="InterPro"/>
</dbReference>
<keyword evidence="6" id="KW-0223">Dioxygenase</keyword>
<dbReference type="EMBL" id="LGSR01000020">
    <property type="protein sequence ID" value="KOS19568.1"/>
    <property type="molecule type" value="Genomic_DNA"/>
</dbReference>
<evidence type="ECO:0000256" key="3">
    <source>
        <dbReference type="ARBA" id="ARBA00013178"/>
    </source>
</evidence>
<protein>
    <recommendedName>
        <fullName evidence="4">Manganese lipoxygenase</fullName>
        <ecNumber evidence="3">1.13.11.45</ecNumber>
    </recommendedName>
</protein>
<dbReference type="InterPro" id="IPR036226">
    <property type="entry name" value="LipOase_C_sf"/>
</dbReference>
<dbReference type="OrthoDB" id="407298at2759"/>
<evidence type="ECO:0000256" key="8">
    <source>
        <dbReference type="ARBA" id="ARBA00023211"/>
    </source>
</evidence>
<gene>
    <name evidence="10" type="ORF">ESCO_001219</name>
</gene>
<organism evidence="10 11">
    <name type="scientific">Escovopsis weberi</name>
    <dbReference type="NCBI Taxonomy" id="150374"/>
    <lineage>
        <taxon>Eukaryota</taxon>
        <taxon>Fungi</taxon>
        <taxon>Dikarya</taxon>
        <taxon>Ascomycota</taxon>
        <taxon>Pezizomycotina</taxon>
        <taxon>Sordariomycetes</taxon>
        <taxon>Hypocreomycetidae</taxon>
        <taxon>Hypocreales</taxon>
        <taxon>Hypocreaceae</taxon>
        <taxon>Escovopsis</taxon>
    </lineage>
</organism>
<dbReference type="STRING" id="150374.A0A0M8MVR5"/>
<reference evidence="10 11" key="1">
    <citation type="submission" date="2015-07" db="EMBL/GenBank/DDBJ databases">
        <title>The genome of the fungus Escovopsis weberi, a specialized disease agent of ant agriculture.</title>
        <authorList>
            <person name="de Man T.J."/>
            <person name="Stajich J.E."/>
            <person name="Kubicek C.P."/>
            <person name="Chenthamara K."/>
            <person name="Atanasova L."/>
            <person name="Druzhinina I.S."/>
            <person name="Birnbaum S."/>
            <person name="Barribeau S.M."/>
            <person name="Teiling C."/>
            <person name="Suen G."/>
            <person name="Currie C."/>
            <person name="Gerardo N.M."/>
        </authorList>
    </citation>
    <scope>NUCLEOTIDE SEQUENCE [LARGE SCALE GENOMIC DNA]</scope>
</reference>
<evidence type="ECO:0000256" key="4">
    <source>
        <dbReference type="ARBA" id="ARBA00021175"/>
    </source>
</evidence>
<dbReference type="Proteomes" id="UP000053831">
    <property type="component" value="Unassembled WGS sequence"/>
</dbReference>
<keyword evidence="7" id="KW-0560">Oxidoreductase</keyword>
<dbReference type="GO" id="GO:0043651">
    <property type="term" value="P:linoleic acid metabolic process"/>
    <property type="evidence" value="ECO:0007669"/>
    <property type="project" value="UniProtKB-ARBA"/>
</dbReference>
<dbReference type="GO" id="GO:0046872">
    <property type="term" value="F:metal ion binding"/>
    <property type="evidence" value="ECO:0007669"/>
    <property type="project" value="UniProtKB-KW"/>
</dbReference>
<dbReference type="PANTHER" id="PTHR11771">
    <property type="entry name" value="LIPOXYGENASE"/>
    <property type="match status" value="1"/>
</dbReference>
<evidence type="ECO:0000256" key="7">
    <source>
        <dbReference type="ARBA" id="ARBA00023002"/>
    </source>
</evidence>
<sequence>MRSIEDFNADLFKNGTDIKEGKNIGMFKDWYSDRRFADQAFTGVDPTTIKRVSDHLLKEFGDAAIRGGYDHWAKELPLIKEELFVTDCSYLREAVGAEPQEELVSVKKDNVTKWANASVTLYRLQGNGQLHPVAIVIDYKGSMRDSVTIFNKAKESLAPKSQDGPVPAQEKDWPWRYAKMCAQASSYVRHEIGTHLTLAHFVEEALIIATNRTIPENHRVYQLLEPHWDKTIAINTAGRAILVPSIIQEIVGLKEEQLHSLIRHEYTNMHYTESYVPNDLRRRGFPDTIEGLKDPRYRDYAYAKGALHMWDTIKCHVESVLRDQYKGDADNSVATDKYIADWCREMQEAAHIPSFPTIKTLSALVDAVTMAIHIAGPFHSAVNYLQNFYLAFVPSRPPALSATLPSTLEELRAYGEADVVQSLPMHQLRHWLLAMQVPWLLSFKVSEKNNIKSCTEDRVKLGPSELLGPNQVLFAAVKSFDQIMKDVNEQMNPGSEPYTVLDPKNMAKSALI</sequence>
<feature type="domain" description="Lipoxygenase" evidence="9">
    <location>
        <begin position="1"/>
        <end position="512"/>
    </location>
</feature>
<evidence type="ECO:0000256" key="2">
    <source>
        <dbReference type="ARBA" id="ARBA00001936"/>
    </source>
</evidence>
<accession>A0A0M8MVR5</accession>
<evidence type="ECO:0000256" key="5">
    <source>
        <dbReference type="ARBA" id="ARBA00022723"/>
    </source>
</evidence>
<keyword evidence="8" id="KW-0464">Manganese</keyword>
<dbReference type="SUPFAM" id="SSF48484">
    <property type="entry name" value="Lipoxigenase"/>
    <property type="match status" value="1"/>
</dbReference>
<evidence type="ECO:0000256" key="6">
    <source>
        <dbReference type="ARBA" id="ARBA00022964"/>
    </source>
</evidence>